<gene>
    <name evidence="3" type="ORF">F1559_000587</name>
</gene>
<feature type="region of interest" description="Disordered" evidence="2">
    <location>
        <begin position="496"/>
        <end position="548"/>
    </location>
</feature>
<feature type="region of interest" description="Disordered" evidence="2">
    <location>
        <begin position="125"/>
        <end position="258"/>
    </location>
</feature>
<feature type="region of interest" description="Disordered" evidence="2">
    <location>
        <begin position="602"/>
        <end position="669"/>
    </location>
</feature>
<feature type="compositionally biased region" description="Polar residues" evidence="2">
    <location>
        <begin position="279"/>
        <end position="290"/>
    </location>
</feature>
<feature type="compositionally biased region" description="Polar residues" evidence="2">
    <location>
        <begin position="1"/>
        <end position="17"/>
    </location>
</feature>
<feature type="compositionally biased region" description="Low complexity" evidence="2">
    <location>
        <begin position="842"/>
        <end position="851"/>
    </location>
</feature>
<feature type="region of interest" description="Disordered" evidence="2">
    <location>
        <begin position="341"/>
        <end position="428"/>
    </location>
</feature>
<keyword evidence="1" id="KW-0175">Coiled coil</keyword>
<feature type="compositionally biased region" description="Polar residues" evidence="2">
    <location>
        <begin position="300"/>
        <end position="309"/>
    </location>
</feature>
<feature type="compositionally biased region" description="Polar residues" evidence="2">
    <location>
        <begin position="241"/>
        <end position="250"/>
    </location>
</feature>
<feature type="compositionally biased region" description="Low complexity" evidence="2">
    <location>
        <begin position="127"/>
        <end position="141"/>
    </location>
</feature>
<dbReference type="OrthoDB" id="10624735at2759"/>
<accession>A0A7J7IHD9</accession>
<dbReference type="EMBL" id="VWRR01000011">
    <property type="protein sequence ID" value="KAF6002109.1"/>
    <property type="molecule type" value="Genomic_DNA"/>
</dbReference>
<feature type="compositionally biased region" description="Polar residues" evidence="2">
    <location>
        <begin position="411"/>
        <end position="424"/>
    </location>
</feature>
<keyword evidence="4" id="KW-1185">Reference proteome</keyword>
<feature type="region of interest" description="Disordered" evidence="2">
    <location>
        <begin position="738"/>
        <end position="809"/>
    </location>
</feature>
<feature type="compositionally biased region" description="Polar residues" evidence="2">
    <location>
        <begin position="349"/>
        <end position="366"/>
    </location>
</feature>
<comment type="caution">
    <text evidence="3">The sequence shown here is derived from an EMBL/GenBank/DDBJ whole genome shotgun (WGS) entry which is preliminary data.</text>
</comment>
<dbReference type="AlphaFoldDB" id="A0A7J7IHD9"/>
<sequence>MRPIYSTLTTSNSTNKPPVQKAGVLGSGAVKDLSMSRTGTATTAQSVFRKPGSVAGVSAPTAAPHTAPLRPFNAGNISAIRPTAEVIAATTTTNIGKADDSFEQENMNPMQRWKRAVERHNQKLGIASESSEPAPEQSMMSQRERPSAPRSTVGVAPEPPARNVRSRWPPGSNETARAKASAATGPDANTVTAPQDASAGHVFGGGKGEEMFRRRFQAIEATAPAESEPRATSRKPPTVPQQPLNASEGVSTAAAAAAAGQVLSGSGPFIRKFQAFAADSTSGAPSTPAVSSAPMRSEDGLSTPSTHSSLAPPMRLQGVAASTQPVPNMIPVATTAQATIQPQTASVEPPSSNIAVNTASANTAPSMTVPIPTGVNTEDRMETPQESPDLPAATDQQGAPSSEPAKEAINTARNQSTSRMSSGHRTPLQVVQIRSELEEARREHRLLLKKLTGIERERDSVRAERAQLQNERAALARDRDALVARVMRLRQLIKQQASAEEPIHRPRGPHAKPETHRRRQNRAAWSDEELSRPSRRRQRSLRAPERRLRRQHRPLNESLREVGVRLGRWWRKLFIAPRSIDDSAIPLFDDDDSDVDDWAYASVGDARPDGQRRSRRGHRPEAVADRTRRLRQQQQQARRSRERAPRSAPSVSRDPDRMHAGRRPAGMRARAMIPSETMAAALSNEAGDACVDSSEECEHLPKTALLELEQQLRSLVHRLQAMDTVLVAEDEVRPDDDATSVGLAADAGRGAKSSAARRSEPIDAAADGPLVMRRQNPHVRSGMRGISRPIRRQAPSTGGNTGVSRSATAAHVGALVKSPRRSARETRRSVAQALQSRHRLTASEALLSDSESVSESDDVEQRRSMGNSFEMEPVDSIMGREASQEDSLLYPNADW</sequence>
<name>A0A7J7IHD9_9RHOD</name>
<evidence type="ECO:0000313" key="4">
    <source>
        <dbReference type="Proteomes" id="UP000530660"/>
    </source>
</evidence>
<proteinExistence type="predicted"/>
<feature type="compositionally biased region" description="Low complexity" evidence="2">
    <location>
        <begin position="744"/>
        <end position="756"/>
    </location>
</feature>
<feature type="region of interest" description="Disordered" evidence="2">
    <location>
        <begin position="834"/>
        <end position="895"/>
    </location>
</feature>
<protein>
    <submittedName>
        <fullName evidence="3">Uncharacterized protein</fullName>
    </submittedName>
</protein>
<feature type="region of interest" description="Disordered" evidence="2">
    <location>
        <begin position="1"/>
        <end position="21"/>
    </location>
</feature>
<evidence type="ECO:0000256" key="1">
    <source>
        <dbReference type="SAM" id="Coils"/>
    </source>
</evidence>
<feature type="compositionally biased region" description="Basic residues" evidence="2">
    <location>
        <begin position="505"/>
        <end position="521"/>
    </location>
</feature>
<dbReference type="Proteomes" id="UP000530660">
    <property type="component" value="Unassembled WGS sequence"/>
</dbReference>
<feature type="coiled-coil region" evidence="1">
    <location>
        <begin position="430"/>
        <end position="485"/>
    </location>
</feature>
<feature type="compositionally biased region" description="Polar residues" evidence="2">
    <location>
        <begin position="794"/>
        <end position="807"/>
    </location>
</feature>
<evidence type="ECO:0000313" key="3">
    <source>
        <dbReference type="EMBL" id="KAF6002109.1"/>
    </source>
</evidence>
<evidence type="ECO:0000256" key="2">
    <source>
        <dbReference type="SAM" id="MobiDB-lite"/>
    </source>
</evidence>
<feature type="region of interest" description="Disordered" evidence="2">
    <location>
        <begin position="278"/>
        <end position="323"/>
    </location>
</feature>
<organism evidence="3 4">
    <name type="scientific">Cyanidiococcus yangmingshanensis</name>
    <dbReference type="NCBI Taxonomy" id="2690220"/>
    <lineage>
        <taxon>Eukaryota</taxon>
        <taxon>Rhodophyta</taxon>
        <taxon>Bangiophyceae</taxon>
        <taxon>Cyanidiales</taxon>
        <taxon>Cyanidiaceae</taxon>
        <taxon>Cyanidiococcus</taxon>
    </lineage>
</organism>
<reference evidence="3 4" key="1">
    <citation type="journal article" date="2020" name="J. Phycol.">
        <title>Comparative genome analysis reveals Cyanidiococcus gen. nov., a new extremophilic red algal genus sister to Cyanidioschyzon (Cyanidioschyzonaceae, Rhodophyta).</title>
        <authorList>
            <person name="Liu S.-L."/>
            <person name="Chiang Y.-R."/>
            <person name="Yoon H.S."/>
            <person name="Fu H.-Y."/>
        </authorList>
    </citation>
    <scope>NUCLEOTIDE SEQUENCE [LARGE SCALE GENOMIC DNA]</scope>
    <source>
        <strain evidence="3 4">THAL066</strain>
    </source>
</reference>